<organism evidence="2 3">
    <name type="scientific">Flavobacterium xylosi</name>
    <dbReference type="NCBI Taxonomy" id="3230415"/>
    <lineage>
        <taxon>Bacteria</taxon>
        <taxon>Pseudomonadati</taxon>
        <taxon>Bacteroidota</taxon>
        <taxon>Flavobacteriia</taxon>
        <taxon>Flavobacteriales</taxon>
        <taxon>Flavobacteriaceae</taxon>
        <taxon>Flavobacterium</taxon>
    </lineage>
</organism>
<name>A0ABW6HYE8_9FLAO</name>
<comment type="caution">
    <text evidence="2">The sequence shown here is derived from an EMBL/GenBank/DDBJ whole genome shotgun (WGS) entry which is preliminary data.</text>
</comment>
<feature type="domain" description="DUF1543" evidence="1">
    <location>
        <begin position="20"/>
        <end position="69"/>
    </location>
</feature>
<keyword evidence="3" id="KW-1185">Reference proteome</keyword>
<gene>
    <name evidence="2" type="ORF">ACFX5E_10965</name>
</gene>
<dbReference type="Gene3D" id="3.10.20.10">
    <property type="match status" value="2"/>
</dbReference>
<sequence length="190" mass="21829">MEEKLKLYMIMLGCTPKGRFTEQHDIFFGIGNSLKNLIPHMKDFWTEAKGRIHIDAWREVSAVENFSIEIIANDSALISSSDNLFFINLGGYKENEFEEYHYKILTVAESMGLASKKARRSTFYKHCGFKGAPSHIDDKYGIDVDDIYKVSDILSAPFKEKYALKITKSKTDLKEDELHIGYLKLNKITD</sequence>
<evidence type="ECO:0000313" key="3">
    <source>
        <dbReference type="Proteomes" id="UP001600109"/>
    </source>
</evidence>
<dbReference type="InterPro" id="IPR011440">
    <property type="entry name" value="DUF1543"/>
</dbReference>
<evidence type="ECO:0000259" key="1">
    <source>
        <dbReference type="Pfam" id="PF07566"/>
    </source>
</evidence>
<proteinExistence type="predicted"/>
<dbReference type="Pfam" id="PF07566">
    <property type="entry name" value="DUF1543"/>
    <property type="match status" value="1"/>
</dbReference>
<dbReference type="Proteomes" id="UP001600109">
    <property type="component" value="Unassembled WGS sequence"/>
</dbReference>
<dbReference type="RefSeq" id="WP_379855209.1">
    <property type="nucleotide sequence ID" value="NZ_JBHZPZ010000012.1"/>
</dbReference>
<evidence type="ECO:0000313" key="2">
    <source>
        <dbReference type="EMBL" id="MFE3868590.1"/>
    </source>
</evidence>
<dbReference type="EMBL" id="JBHZPZ010000012">
    <property type="protein sequence ID" value="MFE3868590.1"/>
    <property type="molecule type" value="Genomic_DNA"/>
</dbReference>
<reference evidence="2 3" key="1">
    <citation type="submission" date="2024-06" db="EMBL/GenBank/DDBJ databases">
        <title>Flavobacterium spp. isolated from glacier.</title>
        <authorList>
            <person name="Han D."/>
        </authorList>
    </citation>
    <scope>NUCLEOTIDE SEQUENCE [LARGE SCALE GENOMIC DNA]</scope>
    <source>
        <strain evidence="2 3">LS2P90</strain>
    </source>
</reference>
<protein>
    <submittedName>
        <fullName evidence="2">DUF1543 domain-containing protein</fullName>
    </submittedName>
</protein>
<accession>A0ABW6HYE8</accession>